<accession>A0A7W5GE84</accession>
<dbReference type="PROSITE" id="PS51186">
    <property type="entry name" value="GNAT"/>
    <property type="match status" value="1"/>
</dbReference>
<dbReference type="InterPro" id="IPR000182">
    <property type="entry name" value="GNAT_dom"/>
</dbReference>
<evidence type="ECO:0000313" key="5">
    <source>
        <dbReference type="Proteomes" id="UP000518605"/>
    </source>
</evidence>
<proteinExistence type="predicted"/>
<evidence type="ECO:0000259" key="3">
    <source>
        <dbReference type="PROSITE" id="PS51186"/>
    </source>
</evidence>
<dbReference type="GO" id="GO:0016747">
    <property type="term" value="F:acyltransferase activity, transferring groups other than amino-acyl groups"/>
    <property type="evidence" value="ECO:0007669"/>
    <property type="project" value="InterPro"/>
</dbReference>
<dbReference type="Gene3D" id="3.40.630.30">
    <property type="match status" value="1"/>
</dbReference>
<dbReference type="InterPro" id="IPR016181">
    <property type="entry name" value="Acyl_CoA_acyltransferase"/>
</dbReference>
<dbReference type="EMBL" id="JACHXW010000034">
    <property type="protein sequence ID" value="MBB3156203.1"/>
    <property type="molecule type" value="Genomic_DNA"/>
</dbReference>
<protein>
    <submittedName>
        <fullName evidence="4">Ribosomal protein S18 acetylase RimI-like enzyme</fullName>
    </submittedName>
</protein>
<keyword evidence="5" id="KW-1185">Reference proteome</keyword>
<keyword evidence="2" id="KW-0012">Acyltransferase</keyword>
<dbReference type="RefSeq" id="WP_183571451.1">
    <property type="nucleotide sequence ID" value="NZ_CBCSLB010000038.1"/>
</dbReference>
<dbReference type="GO" id="GO:0005840">
    <property type="term" value="C:ribosome"/>
    <property type="evidence" value="ECO:0007669"/>
    <property type="project" value="UniProtKB-KW"/>
</dbReference>
<evidence type="ECO:0000256" key="2">
    <source>
        <dbReference type="ARBA" id="ARBA00023315"/>
    </source>
</evidence>
<dbReference type="PANTHER" id="PTHR43877">
    <property type="entry name" value="AMINOALKYLPHOSPHONATE N-ACETYLTRANSFERASE-RELATED-RELATED"/>
    <property type="match status" value="1"/>
</dbReference>
<feature type="domain" description="N-acetyltransferase" evidence="3">
    <location>
        <begin position="17"/>
        <end position="182"/>
    </location>
</feature>
<evidence type="ECO:0000313" key="4">
    <source>
        <dbReference type="EMBL" id="MBB3156203.1"/>
    </source>
</evidence>
<evidence type="ECO:0000256" key="1">
    <source>
        <dbReference type="ARBA" id="ARBA00022679"/>
    </source>
</evidence>
<dbReference type="SUPFAM" id="SSF55729">
    <property type="entry name" value="Acyl-CoA N-acyltransferases (Nat)"/>
    <property type="match status" value="1"/>
</dbReference>
<name>A0A7W5GE84_9BACL</name>
<dbReference type="Proteomes" id="UP000518605">
    <property type="component" value="Unassembled WGS sequence"/>
</dbReference>
<keyword evidence="1" id="KW-0808">Transferase</keyword>
<organism evidence="4 5">
    <name type="scientific">Paenibacillus endophyticus</name>
    <dbReference type="NCBI Taxonomy" id="1294268"/>
    <lineage>
        <taxon>Bacteria</taxon>
        <taxon>Bacillati</taxon>
        <taxon>Bacillota</taxon>
        <taxon>Bacilli</taxon>
        <taxon>Bacillales</taxon>
        <taxon>Paenibacillaceae</taxon>
        <taxon>Paenibacillus</taxon>
    </lineage>
</organism>
<sequence>MAISLRTDSLGSIEPDIEVFRARPEDTEAVLQLLVQTAEWLRSKGSQQWSGLLQGEDSHQTPEAIKRGEVYLFMQGSMLAGIVMLMQKESAWDRELWGAEGHESAIYLHRLAISREAAGKNLGEAIVRWAASGIVFKGKDRIRLDCIANNAKLNAFYLSCGYAYKGSAVNEMGEFNKYEMMC</sequence>
<comment type="caution">
    <text evidence="4">The sequence shown here is derived from an EMBL/GenBank/DDBJ whole genome shotgun (WGS) entry which is preliminary data.</text>
</comment>
<dbReference type="PANTHER" id="PTHR43877:SF2">
    <property type="entry name" value="AMINOALKYLPHOSPHONATE N-ACETYLTRANSFERASE-RELATED"/>
    <property type="match status" value="1"/>
</dbReference>
<keyword evidence="4" id="KW-0687">Ribonucleoprotein</keyword>
<dbReference type="Pfam" id="PF00583">
    <property type="entry name" value="Acetyltransf_1"/>
    <property type="match status" value="1"/>
</dbReference>
<keyword evidence="4" id="KW-0689">Ribosomal protein</keyword>
<dbReference type="AlphaFoldDB" id="A0A7W5GE84"/>
<dbReference type="InterPro" id="IPR050832">
    <property type="entry name" value="Bact_Acetyltransf"/>
</dbReference>
<reference evidence="4 5" key="1">
    <citation type="submission" date="2020-08" db="EMBL/GenBank/DDBJ databases">
        <title>Genomic Encyclopedia of Type Strains, Phase III (KMG-III): the genomes of soil and plant-associated and newly described type strains.</title>
        <authorList>
            <person name="Whitman W."/>
        </authorList>
    </citation>
    <scope>NUCLEOTIDE SEQUENCE [LARGE SCALE GENOMIC DNA]</scope>
    <source>
        <strain evidence="4 5">CECT 8234</strain>
    </source>
</reference>
<gene>
    <name evidence="4" type="ORF">FHS16_006325</name>
</gene>